<dbReference type="GO" id="GO:0030313">
    <property type="term" value="C:cell envelope"/>
    <property type="evidence" value="ECO:0007669"/>
    <property type="project" value="UniProtKB-SubCell"/>
</dbReference>
<dbReference type="PANTHER" id="PTHR42852">
    <property type="entry name" value="THIOL:DISULFIDE INTERCHANGE PROTEIN DSBE"/>
    <property type="match status" value="1"/>
</dbReference>
<protein>
    <submittedName>
        <fullName evidence="7">Thioredoxin family protein</fullName>
    </submittedName>
</protein>
<accession>A0A090Q215</accession>
<evidence type="ECO:0000256" key="2">
    <source>
        <dbReference type="ARBA" id="ARBA00022748"/>
    </source>
</evidence>
<evidence type="ECO:0000259" key="6">
    <source>
        <dbReference type="PROSITE" id="PS51352"/>
    </source>
</evidence>
<evidence type="ECO:0000256" key="5">
    <source>
        <dbReference type="SAM" id="MobiDB-lite"/>
    </source>
</evidence>
<comment type="caution">
    <text evidence="7">The sequence shown here is derived from an EMBL/GenBank/DDBJ whole genome shotgun (WGS) entry which is preliminary data.</text>
</comment>
<dbReference type="InterPro" id="IPR050553">
    <property type="entry name" value="Thioredoxin_ResA/DsbE_sf"/>
</dbReference>
<evidence type="ECO:0000313" key="8">
    <source>
        <dbReference type="Proteomes" id="UP000029221"/>
    </source>
</evidence>
<evidence type="ECO:0000313" key="7">
    <source>
        <dbReference type="EMBL" id="GAK95768.1"/>
    </source>
</evidence>
<keyword evidence="4" id="KW-0676">Redox-active center</keyword>
<dbReference type="GO" id="GO:0017004">
    <property type="term" value="P:cytochrome complex assembly"/>
    <property type="evidence" value="ECO:0007669"/>
    <property type="project" value="UniProtKB-KW"/>
</dbReference>
<evidence type="ECO:0000256" key="4">
    <source>
        <dbReference type="ARBA" id="ARBA00023284"/>
    </source>
</evidence>
<dbReference type="AlphaFoldDB" id="A0A090Q215"/>
<proteinExistence type="predicted"/>
<dbReference type="CDD" id="cd02966">
    <property type="entry name" value="TlpA_like_family"/>
    <property type="match status" value="1"/>
</dbReference>
<dbReference type="InterPro" id="IPR012336">
    <property type="entry name" value="Thioredoxin-like_fold"/>
</dbReference>
<dbReference type="eggNOG" id="COG0526">
    <property type="taxonomic scope" value="Bacteria"/>
</dbReference>
<feature type="domain" description="Thioredoxin" evidence="6">
    <location>
        <begin position="22"/>
        <end position="168"/>
    </location>
</feature>
<dbReference type="Gene3D" id="3.40.30.10">
    <property type="entry name" value="Glutaredoxin"/>
    <property type="match status" value="1"/>
</dbReference>
<dbReference type="InterPro" id="IPR036249">
    <property type="entry name" value="Thioredoxin-like_sf"/>
</dbReference>
<dbReference type="PANTHER" id="PTHR42852:SF6">
    <property type="entry name" value="THIOL:DISULFIDE INTERCHANGE PROTEIN DSBE"/>
    <property type="match status" value="1"/>
</dbReference>
<dbReference type="SUPFAM" id="SSF52833">
    <property type="entry name" value="Thioredoxin-like"/>
    <property type="match status" value="1"/>
</dbReference>
<comment type="subcellular location">
    <subcellularLocation>
        <location evidence="1">Cell envelope</location>
    </subcellularLocation>
</comment>
<keyword evidence="2" id="KW-0201">Cytochrome c-type biogenesis</keyword>
<evidence type="ECO:0000256" key="1">
    <source>
        <dbReference type="ARBA" id="ARBA00004196"/>
    </source>
</evidence>
<feature type="compositionally biased region" description="Basic and acidic residues" evidence="5">
    <location>
        <begin position="10"/>
        <end position="20"/>
    </location>
</feature>
<dbReference type="STRING" id="319236.BST91_11925"/>
<dbReference type="PROSITE" id="PS51352">
    <property type="entry name" value="THIOREDOXIN_2"/>
    <property type="match status" value="1"/>
</dbReference>
<dbReference type="Proteomes" id="UP000029221">
    <property type="component" value="Unassembled WGS sequence"/>
</dbReference>
<dbReference type="Pfam" id="PF13905">
    <property type="entry name" value="Thioredoxin_8"/>
    <property type="match status" value="1"/>
</dbReference>
<gene>
    <name evidence="7" type="ORF">JCM19294_2550</name>
</gene>
<feature type="region of interest" description="Disordered" evidence="5">
    <location>
        <begin position="1"/>
        <end position="20"/>
    </location>
</feature>
<keyword evidence="3" id="KW-1015">Disulfide bond</keyword>
<reference evidence="7" key="1">
    <citation type="journal article" date="2014" name="Genome Announc.">
        <title>Draft Genome Sequences of Marine Flavobacterium Nonlabens Strains NR17, NR24, NR27, NR32, NR33, and Ara13.</title>
        <authorList>
            <person name="Nakanishi M."/>
            <person name="Meirelles P."/>
            <person name="Suzuki R."/>
            <person name="Takatani N."/>
            <person name="Mino S."/>
            <person name="Suda W."/>
            <person name="Oshima K."/>
            <person name="Hattori M."/>
            <person name="Ohkuma M."/>
            <person name="Hosokawa M."/>
            <person name="Miyashita K."/>
            <person name="Thompson F.L."/>
            <person name="Niwa A."/>
            <person name="Sawabe T."/>
            <person name="Sawabe T."/>
        </authorList>
    </citation>
    <scope>NUCLEOTIDE SEQUENCE [LARGE SCALE GENOMIC DNA]</scope>
    <source>
        <strain evidence="7">JCM 19294</strain>
    </source>
</reference>
<name>A0A090Q215_9FLAO</name>
<sequence>MITTSCNESKTIEKTEKPRKVSEVDMSSNDVVHLSAVDGTYDNWENFLEKNRGKVVYLDIWASWCGPCKAQFPHAKKLKEKFAGKEVVFAYISIDQAEERWKQGIQQYDINEYSFHAKNYPKASLFQKNDVSRIPRYMLFDKNGRLVDNNAARPSQPSLETTINSFLAL</sequence>
<dbReference type="InterPro" id="IPR013766">
    <property type="entry name" value="Thioredoxin_domain"/>
</dbReference>
<evidence type="ECO:0000256" key="3">
    <source>
        <dbReference type="ARBA" id="ARBA00023157"/>
    </source>
</evidence>
<organism evidence="7 8">
    <name type="scientific">Nonlabens tegetincola</name>
    <dbReference type="NCBI Taxonomy" id="323273"/>
    <lineage>
        <taxon>Bacteria</taxon>
        <taxon>Pseudomonadati</taxon>
        <taxon>Bacteroidota</taxon>
        <taxon>Flavobacteriia</taxon>
        <taxon>Flavobacteriales</taxon>
        <taxon>Flavobacteriaceae</taxon>
        <taxon>Nonlabens</taxon>
    </lineage>
</organism>
<keyword evidence="8" id="KW-1185">Reference proteome</keyword>
<dbReference type="EMBL" id="BBML01000001">
    <property type="protein sequence ID" value="GAK95768.1"/>
    <property type="molecule type" value="Genomic_DNA"/>
</dbReference>